<sequence>MSGKRTRAAPHIQSKKNMTINFNEQVRRYTLKGNRVHWDCRMMGGGWWNGAQESARRAGQKSVVGKAYELLGEVQADLDVYLRQYNHEQSRQGRNMNDQILFRPSLRAFSRAAENYAA</sequence>
<protein>
    <submittedName>
        <fullName evidence="1">Uncharacterized protein</fullName>
    </submittedName>
</protein>
<gene>
    <name evidence="1" type="ordered locus">Dvul_3100</name>
</gene>
<dbReference type="HOGENOM" id="CLU_2069353_0_0_7"/>
<dbReference type="AlphaFoldDB" id="A0A0H3ACR9"/>
<organism evidence="1 2">
    <name type="scientific">Nitratidesulfovibrio vulgaris (strain DP4)</name>
    <name type="common">Desulfovibrio vulgaris</name>
    <dbReference type="NCBI Taxonomy" id="391774"/>
    <lineage>
        <taxon>Bacteria</taxon>
        <taxon>Pseudomonadati</taxon>
        <taxon>Thermodesulfobacteriota</taxon>
        <taxon>Desulfovibrionia</taxon>
        <taxon>Desulfovibrionales</taxon>
        <taxon>Desulfovibrionaceae</taxon>
        <taxon>Nitratidesulfovibrio</taxon>
    </lineage>
</organism>
<accession>A0A0H3ACR9</accession>
<geneLocation type="plasmid" evidence="1 2">
    <name>pDVUL01</name>
</geneLocation>
<proteinExistence type="predicted"/>
<evidence type="ECO:0000313" key="1">
    <source>
        <dbReference type="EMBL" id="ABM30111.1"/>
    </source>
</evidence>
<reference evidence="2" key="1">
    <citation type="journal article" date="2009" name="Environ. Microbiol.">
        <title>Contribution of mobile genetic elements to Desulfovibrio vulgaris genome plasticity.</title>
        <authorList>
            <person name="Walker C.B."/>
            <person name="Stolyar S."/>
            <person name="Chivian D."/>
            <person name="Pinel N."/>
            <person name="Gabster J.A."/>
            <person name="Dehal P.S."/>
            <person name="He Z."/>
            <person name="Yang Z.K."/>
            <person name="Yen H.C."/>
            <person name="Zhou J."/>
            <person name="Wall J.D."/>
            <person name="Hazen T.C."/>
            <person name="Arkin A.P."/>
            <person name="Stahl D.A."/>
        </authorList>
    </citation>
    <scope>NUCLEOTIDE SEQUENCE [LARGE SCALE GENOMIC DNA]</scope>
    <source>
        <strain evidence="2">DP4</strain>
        <plasmid evidence="2">Plasmid pDVUL01</plasmid>
    </source>
</reference>
<dbReference type="Proteomes" id="UP000009173">
    <property type="component" value="Plasmid pDVUL01"/>
</dbReference>
<name>A0A0H3ACR9_NITV4</name>
<dbReference type="EMBL" id="CP000528">
    <property type="protein sequence ID" value="ABM30111.1"/>
    <property type="molecule type" value="Genomic_DNA"/>
</dbReference>
<dbReference type="KEGG" id="dvl:Dvul_3100"/>
<keyword evidence="1" id="KW-0614">Plasmid</keyword>
<evidence type="ECO:0000313" key="2">
    <source>
        <dbReference type="Proteomes" id="UP000009173"/>
    </source>
</evidence>